<gene>
    <name evidence="1" type="ORF">Mp_1g00020</name>
</gene>
<accession>A0AAF6AJT3</accession>
<dbReference type="AlphaFoldDB" id="A0AAF6AJT3"/>
<name>A0AAF6AJT3_MARPO</name>
<protein>
    <submittedName>
        <fullName evidence="1">Uncharacterized protein</fullName>
    </submittedName>
</protein>
<evidence type="ECO:0000313" key="1">
    <source>
        <dbReference type="EMBL" id="BBM96703.1"/>
    </source>
</evidence>
<dbReference type="Proteomes" id="UP001162541">
    <property type="component" value="Chromosome 1"/>
</dbReference>
<organism evidence="1 2">
    <name type="scientific">Marchantia polymorpha subsp. ruderalis</name>
    <dbReference type="NCBI Taxonomy" id="1480154"/>
    <lineage>
        <taxon>Eukaryota</taxon>
        <taxon>Viridiplantae</taxon>
        <taxon>Streptophyta</taxon>
        <taxon>Embryophyta</taxon>
        <taxon>Marchantiophyta</taxon>
        <taxon>Marchantiopsida</taxon>
        <taxon>Marchantiidae</taxon>
        <taxon>Marchantiales</taxon>
        <taxon>Marchantiaceae</taxon>
        <taxon>Marchantia</taxon>
    </lineage>
</organism>
<proteinExistence type="predicted"/>
<dbReference type="EMBL" id="AP019866">
    <property type="protein sequence ID" value="BBM96703.1"/>
    <property type="molecule type" value="Genomic_DNA"/>
</dbReference>
<reference evidence="2" key="1">
    <citation type="journal article" date="2020" name="Curr. Biol.">
        <title>Chromatin organization in early land plants reveals an ancestral association between H3K27me3, transposons, and constitutive heterochromatin.</title>
        <authorList>
            <person name="Montgomery S.A."/>
            <person name="Tanizawa Y."/>
            <person name="Galik B."/>
            <person name="Wang N."/>
            <person name="Ito T."/>
            <person name="Mochizuki T."/>
            <person name="Akimcheva S."/>
            <person name="Bowman J.L."/>
            <person name="Cognat V."/>
            <person name="Marechal-Drouard L."/>
            <person name="Ekker H."/>
            <person name="Hong S.F."/>
            <person name="Kohchi T."/>
            <person name="Lin S.S."/>
            <person name="Liu L.D."/>
            <person name="Nakamura Y."/>
            <person name="Valeeva L.R."/>
            <person name="Shakirov E.V."/>
            <person name="Shippen D.E."/>
            <person name="Wei W.L."/>
            <person name="Yagura M."/>
            <person name="Yamaoka S."/>
            <person name="Yamato K.T."/>
            <person name="Liu C."/>
            <person name="Berger F."/>
        </authorList>
    </citation>
    <scope>NUCLEOTIDE SEQUENCE [LARGE SCALE GENOMIC DNA]</scope>
    <source>
        <strain evidence="2">Tak-1</strain>
    </source>
</reference>
<sequence>MRVKVNPACTPLRPLSWGVGRGARPEAEIRVLFGPLGASTEKTGNVARGRWRGELQLSPLLLLPGNTALTSDQARLPAEFKHITKRRKRN</sequence>
<evidence type="ECO:0000313" key="2">
    <source>
        <dbReference type="Proteomes" id="UP001162541"/>
    </source>
</evidence>